<dbReference type="EMBL" id="BOOR01000029">
    <property type="protein sequence ID" value="GII55788.1"/>
    <property type="molecule type" value="Genomic_DNA"/>
</dbReference>
<reference evidence="2" key="1">
    <citation type="submission" date="2021-01" db="EMBL/GenBank/DDBJ databases">
        <title>Whole genome shotgun sequence of Planotetraspora thailandica NBRC 104271.</title>
        <authorList>
            <person name="Komaki H."/>
            <person name="Tamura T."/>
        </authorList>
    </citation>
    <scope>NUCLEOTIDE SEQUENCE</scope>
    <source>
        <strain evidence="2">NBRC 104271</strain>
    </source>
</reference>
<name>A0A8J3XZ15_9ACTN</name>
<evidence type="ECO:0000259" key="1">
    <source>
        <dbReference type="PROSITE" id="PS51186"/>
    </source>
</evidence>
<proteinExistence type="predicted"/>
<dbReference type="PROSITE" id="PS51186">
    <property type="entry name" value="GNAT"/>
    <property type="match status" value="1"/>
</dbReference>
<organism evidence="2 3">
    <name type="scientific">Planotetraspora thailandica</name>
    <dbReference type="NCBI Taxonomy" id="487172"/>
    <lineage>
        <taxon>Bacteria</taxon>
        <taxon>Bacillati</taxon>
        <taxon>Actinomycetota</taxon>
        <taxon>Actinomycetes</taxon>
        <taxon>Streptosporangiales</taxon>
        <taxon>Streptosporangiaceae</taxon>
        <taxon>Planotetraspora</taxon>
    </lineage>
</organism>
<dbReference type="GO" id="GO:0016747">
    <property type="term" value="F:acyltransferase activity, transferring groups other than amino-acyl groups"/>
    <property type="evidence" value="ECO:0007669"/>
    <property type="project" value="InterPro"/>
</dbReference>
<dbReference type="CDD" id="cd04301">
    <property type="entry name" value="NAT_SF"/>
    <property type="match status" value="1"/>
</dbReference>
<dbReference type="AlphaFoldDB" id="A0A8J3XZ15"/>
<dbReference type="Gene3D" id="3.40.630.30">
    <property type="match status" value="1"/>
</dbReference>
<feature type="domain" description="N-acetyltransferase" evidence="1">
    <location>
        <begin position="1"/>
        <end position="157"/>
    </location>
</feature>
<dbReference type="InterPro" id="IPR016181">
    <property type="entry name" value="Acyl_CoA_acyltransferase"/>
</dbReference>
<comment type="caution">
    <text evidence="2">The sequence shown here is derived from an EMBL/GenBank/DDBJ whole genome shotgun (WGS) entry which is preliminary data.</text>
</comment>
<keyword evidence="3" id="KW-1185">Reference proteome</keyword>
<dbReference type="RefSeq" id="WP_203945967.1">
    <property type="nucleotide sequence ID" value="NZ_BOOR01000029.1"/>
</dbReference>
<dbReference type="SUPFAM" id="SSF55729">
    <property type="entry name" value="Acyl-CoA N-acyltransferases (Nat)"/>
    <property type="match status" value="1"/>
</dbReference>
<dbReference type="Pfam" id="PF13527">
    <property type="entry name" value="Acetyltransf_9"/>
    <property type="match status" value="1"/>
</dbReference>
<accession>A0A8J3XZ15</accession>
<protein>
    <submittedName>
        <fullName evidence="2">Aminoglycoside 2'-N-acetyltransferase</fullName>
    </submittedName>
</protein>
<evidence type="ECO:0000313" key="3">
    <source>
        <dbReference type="Proteomes" id="UP000605992"/>
    </source>
</evidence>
<gene>
    <name evidence="2" type="ORF">Pth03_41770</name>
</gene>
<evidence type="ECO:0000313" key="2">
    <source>
        <dbReference type="EMBL" id="GII55788.1"/>
    </source>
</evidence>
<sequence length="176" mass="19237">MEIRTAHTADLDPATLRAVRSLLGDAFGEDLSDHDWEHALGGMHALVWEGAELVAHGSLVQRRMLHGGRALRTGYVEAVGVLSGMRRRGYGAAVMAEMERLIRGGYDLGALSSSEEALTFYAARGWEPWRGPSWALTPGGVTRTEEEDDGIYVLPVTATLDPEGDLTCDWRDGDVW</sequence>
<dbReference type="Proteomes" id="UP000605992">
    <property type="component" value="Unassembled WGS sequence"/>
</dbReference>
<dbReference type="InterPro" id="IPR000182">
    <property type="entry name" value="GNAT_dom"/>
</dbReference>